<evidence type="ECO:0000313" key="5">
    <source>
        <dbReference type="Proteomes" id="UP001157017"/>
    </source>
</evidence>
<reference evidence="5" key="1">
    <citation type="journal article" date="2019" name="Int. J. Syst. Evol. Microbiol.">
        <title>The Global Catalogue of Microorganisms (GCM) 10K type strain sequencing project: providing services to taxonomists for standard genome sequencing and annotation.</title>
        <authorList>
            <consortium name="The Broad Institute Genomics Platform"/>
            <consortium name="The Broad Institute Genome Sequencing Center for Infectious Disease"/>
            <person name="Wu L."/>
            <person name="Ma J."/>
        </authorList>
    </citation>
    <scope>NUCLEOTIDE SEQUENCE [LARGE SCALE GENOMIC DNA]</scope>
    <source>
        <strain evidence="5">NBRC 108730</strain>
    </source>
</reference>
<dbReference type="InterPro" id="IPR013519">
    <property type="entry name" value="Int_alpha_beta-p"/>
</dbReference>
<dbReference type="Gene3D" id="2.130.10.130">
    <property type="entry name" value="Integrin alpha, N-terminal"/>
    <property type="match status" value="2"/>
</dbReference>
<dbReference type="Proteomes" id="UP001157017">
    <property type="component" value="Unassembled WGS sequence"/>
</dbReference>
<dbReference type="PANTHER" id="PTHR23220">
    <property type="entry name" value="INTEGRIN ALPHA"/>
    <property type="match status" value="1"/>
</dbReference>
<dbReference type="PROSITE" id="PS51470">
    <property type="entry name" value="FG_GAP"/>
    <property type="match status" value="4"/>
</dbReference>
<keyword evidence="5" id="KW-1185">Reference proteome</keyword>
<dbReference type="Pfam" id="PF01839">
    <property type="entry name" value="FG-GAP"/>
    <property type="match status" value="4"/>
</dbReference>
<proteinExistence type="predicted"/>
<keyword evidence="2" id="KW-0677">Repeat</keyword>
<dbReference type="PRINTS" id="PR01185">
    <property type="entry name" value="INTEGRINA"/>
</dbReference>
<gene>
    <name evidence="4" type="ORF">GCM10025868_35970</name>
</gene>
<keyword evidence="1" id="KW-0732">Signal</keyword>
<dbReference type="InterPro" id="IPR013517">
    <property type="entry name" value="FG-GAP"/>
</dbReference>
<comment type="caution">
    <text evidence="4">The sequence shown here is derived from an EMBL/GenBank/DDBJ whole genome shotgun (WGS) entry which is preliminary data.</text>
</comment>
<keyword evidence="3" id="KW-0325">Glycoprotein</keyword>
<dbReference type="InterPro" id="IPR028994">
    <property type="entry name" value="Integrin_alpha_N"/>
</dbReference>
<dbReference type="SUPFAM" id="SSF69318">
    <property type="entry name" value="Integrin alpha N-terminal domain"/>
    <property type="match status" value="1"/>
</dbReference>
<dbReference type="InterPro" id="IPR000413">
    <property type="entry name" value="Integrin_alpha"/>
</dbReference>
<accession>A0ABQ6JJB6</accession>
<dbReference type="EMBL" id="BSUZ01000001">
    <property type="protein sequence ID" value="GMA88347.1"/>
    <property type="molecule type" value="Genomic_DNA"/>
</dbReference>
<evidence type="ECO:0000256" key="3">
    <source>
        <dbReference type="ARBA" id="ARBA00023180"/>
    </source>
</evidence>
<dbReference type="PANTHER" id="PTHR23220:SF122">
    <property type="entry name" value="INTEGRIN ALPHA-PS1"/>
    <property type="match status" value="1"/>
</dbReference>
<sequence length="343" mass="32452">MPGVAVDGARFGAALAAGDLDGDGYDDLVVGVPGATVNGRAAAGAVVVLRGSRTGLGTARALQWVQSAGETPEAGDRLGAALAVGDVDGDGRLDVAVAAPGEKTGAGAASGAVRLLRGTASGLTGSSTLWGSIVGNRGSFGRAVALADTDRDGHADLVAGGLGVPGGALTVALGRADGLTGPRRHITQDTARVPGADEPGDAFGAALAAGDVDADGYADVVVGAPGEDQGSTADAGAAFVLYGSAGGPGATRVVARRQGADRVPGAPGAKDAFGAAVAVSDLDGDGFGDVVVGSPGEGSGTGAVDVLPGSESGLDAVAATHRTASSLGLGGATGDRFGAALAP</sequence>
<evidence type="ECO:0000256" key="2">
    <source>
        <dbReference type="ARBA" id="ARBA00022737"/>
    </source>
</evidence>
<evidence type="ECO:0000256" key="1">
    <source>
        <dbReference type="ARBA" id="ARBA00022729"/>
    </source>
</evidence>
<dbReference type="SMART" id="SM00191">
    <property type="entry name" value="Int_alpha"/>
    <property type="match status" value="5"/>
</dbReference>
<protein>
    <recommendedName>
        <fullName evidence="6">FG-GAP repeat protein</fullName>
    </recommendedName>
</protein>
<evidence type="ECO:0000313" key="4">
    <source>
        <dbReference type="EMBL" id="GMA88347.1"/>
    </source>
</evidence>
<name>A0ABQ6JJB6_9ACTN</name>
<organism evidence="4 5">
    <name type="scientific">Angustibacter aerolatus</name>
    <dbReference type="NCBI Taxonomy" id="1162965"/>
    <lineage>
        <taxon>Bacteria</taxon>
        <taxon>Bacillati</taxon>
        <taxon>Actinomycetota</taxon>
        <taxon>Actinomycetes</taxon>
        <taxon>Kineosporiales</taxon>
        <taxon>Kineosporiaceae</taxon>
    </lineage>
</organism>
<evidence type="ECO:0008006" key="6">
    <source>
        <dbReference type="Google" id="ProtNLM"/>
    </source>
</evidence>